<name>A0A2N7VW86_9BURK</name>
<dbReference type="SUPFAM" id="SSF51735">
    <property type="entry name" value="NAD(P)-binding Rossmann-fold domains"/>
    <property type="match status" value="1"/>
</dbReference>
<dbReference type="InterPro" id="IPR002347">
    <property type="entry name" value="SDR_fam"/>
</dbReference>
<comment type="caution">
    <text evidence="3">The sequence shown here is derived from an EMBL/GenBank/DDBJ whole genome shotgun (WGS) entry which is preliminary data.</text>
</comment>
<keyword evidence="4" id="KW-1185">Reference proteome</keyword>
<dbReference type="PRINTS" id="PR00081">
    <property type="entry name" value="GDHRDH"/>
</dbReference>
<protein>
    <submittedName>
        <fullName evidence="3">Short-chain dehydrogenase</fullName>
    </submittedName>
</protein>
<keyword evidence="2" id="KW-0560">Oxidoreductase</keyword>
<evidence type="ECO:0000313" key="3">
    <source>
        <dbReference type="EMBL" id="PMS21402.1"/>
    </source>
</evidence>
<dbReference type="PANTHER" id="PTHR43477">
    <property type="entry name" value="DIHYDROANTICAPSIN 7-DEHYDROGENASE"/>
    <property type="match status" value="1"/>
</dbReference>
<dbReference type="InterPro" id="IPR036291">
    <property type="entry name" value="NAD(P)-bd_dom_sf"/>
</dbReference>
<gene>
    <name evidence="3" type="ORF">C0Z19_18405</name>
</gene>
<dbReference type="Gene3D" id="3.40.50.720">
    <property type="entry name" value="NAD(P)-binding Rossmann-like Domain"/>
    <property type="match status" value="1"/>
</dbReference>
<evidence type="ECO:0000313" key="4">
    <source>
        <dbReference type="Proteomes" id="UP000235347"/>
    </source>
</evidence>
<dbReference type="Pfam" id="PF13561">
    <property type="entry name" value="adh_short_C2"/>
    <property type="match status" value="1"/>
</dbReference>
<dbReference type="EMBL" id="PNYB01000016">
    <property type="protein sequence ID" value="PMS21402.1"/>
    <property type="molecule type" value="Genomic_DNA"/>
</dbReference>
<dbReference type="Proteomes" id="UP000235347">
    <property type="component" value="Unassembled WGS sequence"/>
</dbReference>
<evidence type="ECO:0000256" key="2">
    <source>
        <dbReference type="ARBA" id="ARBA00023002"/>
    </source>
</evidence>
<comment type="similarity">
    <text evidence="1">Belongs to the short-chain dehydrogenases/reductases (SDR) family.</text>
</comment>
<proteinExistence type="inferred from homology"/>
<evidence type="ECO:0000256" key="1">
    <source>
        <dbReference type="ARBA" id="ARBA00006484"/>
    </source>
</evidence>
<dbReference type="AlphaFoldDB" id="A0A2N7VW86"/>
<sequence>MGDRSDNGESGTLAALVGKHVVVVGGTSGIGLAVARDVAHAGAEVTLVGRDEARLRHASGAIGGARQRIGDLREPASFPALFEALPRVDHLVITAGTASLKTLRDSTPDDLRQMLTERLVGPLSMVRAALGNFSATGSIVLTSGLLADRPIRTGAMLAGAVAAVEAVVRALALELAPIRVNAVSPGLVDTPLLDAFFGEGKEQALASAAAALPTGRIGRPDDIAQAVRVLLTGGFITGEVLHVDGGGRLV</sequence>
<dbReference type="GO" id="GO:0016491">
    <property type="term" value="F:oxidoreductase activity"/>
    <property type="evidence" value="ECO:0007669"/>
    <property type="project" value="UniProtKB-KW"/>
</dbReference>
<organism evidence="3 4">
    <name type="scientific">Trinickia soli</name>
    <dbReference type="NCBI Taxonomy" id="380675"/>
    <lineage>
        <taxon>Bacteria</taxon>
        <taxon>Pseudomonadati</taxon>
        <taxon>Pseudomonadota</taxon>
        <taxon>Betaproteobacteria</taxon>
        <taxon>Burkholderiales</taxon>
        <taxon>Burkholderiaceae</taxon>
        <taxon>Trinickia</taxon>
    </lineage>
</organism>
<dbReference type="InterPro" id="IPR051122">
    <property type="entry name" value="SDR_DHRS6-like"/>
</dbReference>
<accession>A0A2N7VW86</accession>
<reference evidence="3 4" key="1">
    <citation type="submission" date="2018-01" db="EMBL/GenBank/DDBJ databases">
        <title>Whole genome analyses suggest that Burkholderia sensu lato contains two further novel genera in the rhizoxinica-symbiotica group Mycetohabitans gen. nov., and Trinickia gen. nov.: implications for the evolution of diazotrophy and nodulation in the Burkholderiaceae.</title>
        <authorList>
            <person name="Estrada-de los Santos P."/>
            <person name="Palmer M."/>
            <person name="Chavez-Ramirez B."/>
            <person name="Beukes C."/>
            <person name="Steenkamp E.T."/>
            <person name="Hirsch A.M."/>
            <person name="Manyaka P."/>
            <person name="Maluk M."/>
            <person name="Lafos M."/>
            <person name="Crook M."/>
            <person name="Gross E."/>
            <person name="Simon M.F."/>
            <person name="Bueno dos Reis Junior F."/>
            <person name="Poole P.S."/>
            <person name="Venter S.N."/>
            <person name="James E.K."/>
        </authorList>
    </citation>
    <scope>NUCLEOTIDE SEQUENCE [LARGE SCALE GENOMIC DNA]</scope>
    <source>
        <strain evidence="3 4">GP25-8</strain>
    </source>
</reference>
<dbReference type="PANTHER" id="PTHR43477:SF1">
    <property type="entry name" value="DIHYDROANTICAPSIN 7-DEHYDROGENASE"/>
    <property type="match status" value="1"/>
</dbReference>